<name>A0A4Y2VV54_ARAVE</name>
<keyword evidence="2" id="KW-1185">Reference proteome</keyword>
<sequence length="84" mass="9370">MRPTSAAVPPDMHLVCNECSNHPLLGYPLPRCSHHTSSDSGGLPSNRGVKICVRIHLQYTPSRGLIVILWHLMGNVDRRHVLRP</sequence>
<evidence type="ECO:0000313" key="1">
    <source>
        <dbReference type="EMBL" id="GBO27780.1"/>
    </source>
</evidence>
<reference evidence="1 2" key="1">
    <citation type="journal article" date="2019" name="Sci. Rep.">
        <title>Orb-weaving spider Araneus ventricosus genome elucidates the spidroin gene catalogue.</title>
        <authorList>
            <person name="Kono N."/>
            <person name="Nakamura H."/>
            <person name="Ohtoshi R."/>
            <person name="Moran D.A.P."/>
            <person name="Shinohara A."/>
            <person name="Yoshida Y."/>
            <person name="Fujiwara M."/>
            <person name="Mori M."/>
            <person name="Tomita M."/>
            <person name="Arakawa K."/>
        </authorList>
    </citation>
    <scope>NUCLEOTIDE SEQUENCE [LARGE SCALE GENOMIC DNA]</scope>
</reference>
<comment type="caution">
    <text evidence="1">The sequence shown here is derived from an EMBL/GenBank/DDBJ whole genome shotgun (WGS) entry which is preliminary data.</text>
</comment>
<dbReference type="AlphaFoldDB" id="A0A4Y2VV54"/>
<protein>
    <submittedName>
        <fullName evidence="1">Uncharacterized protein</fullName>
    </submittedName>
</protein>
<organism evidence="1 2">
    <name type="scientific">Araneus ventricosus</name>
    <name type="common">Orbweaver spider</name>
    <name type="synonym">Epeira ventricosa</name>
    <dbReference type="NCBI Taxonomy" id="182803"/>
    <lineage>
        <taxon>Eukaryota</taxon>
        <taxon>Metazoa</taxon>
        <taxon>Ecdysozoa</taxon>
        <taxon>Arthropoda</taxon>
        <taxon>Chelicerata</taxon>
        <taxon>Arachnida</taxon>
        <taxon>Araneae</taxon>
        <taxon>Araneomorphae</taxon>
        <taxon>Entelegynae</taxon>
        <taxon>Araneoidea</taxon>
        <taxon>Araneidae</taxon>
        <taxon>Araneus</taxon>
    </lineage>
</organism>
<proteinExistence type="predicted"/>
<evidence type="ECO:0000313" key="2">
    <source>
        <dbReference type="Proteomes" id="UP000499080"/>
    </source>
</evidence>
<dbReference type="EMBL" id="BGPR01050843">
    <property type="protein sequence ID" value="GBO27780.1"/>
    <property type="molecule type" value="Genomic_DNA"/>
</dbReference>
<dbReference type="Proteomes" id="UP000499080">
    <property type="component" value="Unassembled WGS sequence"/>
</dbReference>
<gene>
    <name evidence="1" type="ORF">AVEN_10363_1</name>
</gene>
<accession>A0A4Y2VV54</accession>